<evidence type="ECO:0000313" key="3">
    <source>
        <dbReference type="Proteomes" id="UP001213972"/>
    </source>
</evidence>
<organism evidence="2 3">
    <name type="scientific">Candidatus Microbacterium phytovorans</name>
    <dbReference type="NCBI Taxonomy" id="3121374"/>
    <lineage>
        <taxon>Bacteria</taxon>
        <taxon>Bacillati</taxon>
        <taxon>Actinomycetota</taxon>
        <taxon>Actinomycetes</taxon>
        <taxon>Micrococcales</taxon>
        <taxon>Microbacteriaceae</taxon>
        <taxon>Microbacterium</taxon>
    </lineage>
</organism>
<proteinExistence type="predicted"/>
<evidence type="ECO:0000313" key="2">
    <source>
        <dbReference type="EMBL" id="WEK14725.1"/>
    </source>
</evidence>
<feature type="region of interest" description="Disordered" evidence="1">
    <location>
        <begin position="36"/>
        <end position="65"/>
    </location>
</feature>
<dbReference type="Proteomes" id="UP001213972">
    <property type="component" value="Chromosome"/>
</dbReference>
<dbReference type="AlphaFoldDB" id="A0AAJ5W361"/>
<accession>A0AAJ5W361</accession>
<evidence type="ECO:0000256" key="1">
    <source>
        <dbReference type="SAM" id="MobiDB-lite"/>
    </source>
</evidence>
<dbReference type="EMBL" id="CP119321">
    <property type="protein sequence ID" value="WEK14725.1"/>
    <property type="molecule type" value="Genomic_DNA"/>
</dbReference>
<sequence>MPATRRRNLVFALIAAGVLVVAGAVALVLALSQSAPTTVPTPTASATTATVAPSESSTPTPTPTVTAEAGGELALGAEGFELTADGETVSFRWADDPTEAVAALTTAIGSEPVEGLQEGDGSHFPDYTVWSWPGLEFGSMVETPDGKPRSEYNAPAWVRFSANEVGGVDVIAEFDLAIGMSVDEVRAAGPDEEFASPYEDGPRFIFADDRSFTSEDDPQPQQVSVIVDADDDDGVVTIAYQYASKL</sequence>
<name>A0AAJ5W361_9MICO</name>
<gene>
    <name evidence="2" type="ORF">P0Y48_05885</name>
</gene>
<reference evidence="2" key="1">
    <citation type="submission" date="2023-03" db="EMBL/GenBank/DDBJ databases">
        <title>Andean soil-derived lignocellulolytic bacterial consortium as a source of novel taxa and putative plastic-active enzymes.</title>
        <authorList>
            <person name="Diaz-Garcia L."/>
            <person name="Chuvochina M."/>
            <person name="Feuerriegel G."/>
            <person name="Bunk B."/>
            <person name="Sproer C."/>
            <person name="Streit W.R."/>
            <person name="Rodriguez L.M."/>
            <person name="Overmann J."/>
            <person name="Jimenez D.J."/>
        </authorList>
    </citation>
    <scope>NUCLEOTIDE SEQUENCE</scope>
    <source>
        <strain evidence="2">MAG 4610</strain>
    </source>
</reference>
<protein>
    <submittedName>
        <fullName evidence="2">Uncharacterized protein</fullName>
    </submittedName>
</protein>